<evidence type="ECO:0000313" key="3">
    <source>
        <dbReference type="Proteomes" id="UP000023152"/>
    </source>
</evidence>
<gene>
    <name evidence="2" type="ORF">RFI_06922</name>
</gene>
<name>X6NW21_RETFI</name>
<feature type="region of interest" description="Disordered" evidence="1">
    <location>
        <begin position="220"/>
        <end position="254"/>
    </location>
</feature>
<feature type="compositionally biased region" description="Basic and acidic residues" evidence="1">
    <location>
        <begin position="55"/>
        <end position="68"/>
    </location>
</feature>
<accession>X6NW21</accession>
<proteinExistence type="predicted"/>
<reference evidence="2 3" key="1">
    <citation type="journal article" date="2013" name="Curr. Biol.">
        <title>The Genome of the Foraminiferan Reticulomyxa filosa.</title>
        <authorList>
            <person name="Glockner G."/>
            <person name="Hulsmann N."/>
            <person name="Schleicher M."/>
            <person name="Noegel A.A."/>
            <person name="Eichinger L."/>
            <person name="Gallinger C."/>
            <person name="Pawlowski J."/>
            <person name="Sierra R."/>
            <person name="Euteneuer U."/>
            <person name="Pillet L."/>
            <person name="Moustafa A."/>
            <person name="Platzer M."/>
            <person name="Groth M."/>
            <person name="Szafranski K."/>
            <person name="Schliwa M."/>
        </authorList>
    </citation>
    <scope>NUCLEOTIDE SEQUENCE [LARGE SCALE GENOMIC DNA]</scope>
</reference>
<sequence length="372" mass="41421">SPEVNDNIKSVDQQEQKKEEVNVVEKSKDMDKTANTQVIPKQESDSTSLPLPTTAKEEVQMEQKEDQPIGRPKHKKSDHTLSFSGDTDFMTELLKTSEMENSQAAADIVEDAESKELDDVENVPNKNNELDSRDNQSKPANEELKHEKSGENDLAVVMTPSSVEVNEIKANVDSTTSDLVGTLASSTTAATTITTATTITITTTTTMPIITDIEISDKPKNNGAKGINENIDSEAETGEAIPSGSEDEEDGTDAEKVQLLESFLELKEPHVNWKMIEFFSKESFVFTKHILQSNQINIDVVLCLSNSRDHSYAIELCWKQRLDTIDYNSPIPLIKPFLFEDEFEIRATKLYLICALTPFVCVFVNLLTPQSK</sequence>
<feature type="compositionally biased region" description="Polar residues" evidence="1">
    <location>
        <begin position="33"/>
        <end position="51"/>
    </location>
</feature>
<dbReference type="Proteomes" id="UP000023152">
    <property type="component" value="Unassembled WGS sequence"/>
</dbReference>
<feature type="non-terminal residue" evidence="2">
    <location>
        <position position="1"/>
    </location>
</feature>
<keyword evidence="3" id="KW-1185">Reference proteome</keyword>
<feature type="region of interest" description="Disordered" evidence="1">
    <location>
        <begin position="1"/>
        <end position="85"/>
    </location>
</feature>
<organism evidence="2 3">
    <name type="scientific">Reticulomyxa filosa</name>
    <dbReference type="NCBI Taxonomy" id="46433"/>
    <lineage>
        <taxon>Eukaryota</taxon>
        <taxon>Sar</taxon>
        <taxon>Rhizaria</taxon>
        <taxon>Retaria</taxon>
        <taxon>Foraminifera</taxon>
        <taxon>Monothalamids</taxon>
        <taxon>Reticulomyxidae</taxon>
        <taxon>Reticulomyxa</taxon>
    </lineage>
</organism>
<dbReference type="EMBL" id="ASPP01005625">
    <property type="protein sequence ID" value="ETO30201.1"/>
    <property type="molecule type" value="Genomic_DNA"/>
</dbReference>
<comment type="caution">
    <text evidence="2">The sequence shown here is derived from an EMBL/GenBank/DDBJ whole genome shotgun (WGS) entry which is preliminary data.</text>
</comment>
<protein>
    <submittedName>
        <fullName evidence="2">Uncharacterized protein</fullName>
    </submittedName>
</protein>
<evidence type="ECO:0000256" key="1">
    <source>
        <dbReference type="SAM" id="MobiDB-lite"/>
    </source>
</evidence>
<feature type="region of interest" description="Disordered" evidence="1">
    <location>
        <begin position="113"/>
        <end position="153"/>
    </location>
</feature>
<feature type="compositionally biased region" description="Basic and acidic residues" evidence="1">
    <location>
        <begin position="128"/>
        <end position="151"/>
    </location>
</feature>
<evidence type="ECO:0000313" key="2">
    <source>
        <dbReference type="EMBL" id="ETO30201.1"/>
    </source>
</evidence>
<dbReference type="AlphaFoldDB" id="X6NW21"/>
<feature type="compositionally biased region" description="Basic and acidic residues" evidence="1">
    <location>
        <begin position="12"/>
        <end position="32"/>
    </location>
</feature>